<dbReference type="InterPro" id="IPR001650">
    <property type="entry name" value="Helicase_C-like"/>
</dbReference>
<evidence type="ECO:0000259" key="11">
    <source>
        <dbReference type="PROSITE" id="PS51194"/>
    </source>
</evidence>
<dbReference type="SMART" id="SM00487">
    <property type="entry name" value="DEXDc"/>
    <property type="match status" value="1"/>
</dbReference>
<keyword evidence="6" id="KW-0378">Hydrolase</keyword>
<protein>
    <submittedName>
        <fullName evidence="13">CRISPR-associated helicase Cas3</fullName>
    </submittedName>
</protein>
<dbReference type="PROSITE" id="PS51192">
    <property type="entry name" value="HELICASE_ATP_BIND_1"/>
    <property type="match status" value="1"/>
</dbReference>
<keyword evidence="5" id="KW-0547">Nucleotide-binding</keyword>
<dbReference type="InterPro" id="IPR014001">
    <property type="entry name" value="Helicase_ATP-bd"/>
</dbReference>
<dbReference type="PROSITE" id="PS51194">
    <property type="entry name" value="HELICASE_CTER"/>
    <property type="match status" value="1"/>
</dbReference>
<dbReference type="GO" id="GO:0004518">
    <property type="term" value="F:nuclease activity"/>
    <property type="evidence" value="ECO:0007669"/>
    <property type="project" value="UniProtKB-KW"/>
</dbReference>
<evidence type="ECO:0000256" key="9">
    <source>
        <dbReference type="ARBA" id="ARBA00023118"/>
    </source>
</evidence>
<dbReference type="PANTHER" id="PTHR47959">
    <property type="entry name" value="ATP-DEPENDENT RNA HELICASE RHLE-RELATED"/>
    <property type="match status" value="1"/>
</dbReference>
<dbReference type="SUPFAM" id="SSF52540">
    <property type="entry name" value="P-loop containing nucleoside triphosphate hydrolases"/>
    <property type="match status" value="1"/>
</dbReference>
<feature type="domain" description="Helicase ATP-binding" evidence="10">
    <location>
        <begin position="30"/>
        <end position="225"/>
    </location>
</feature>
<dbReference type="InterPro" id="IPR006483">
    <property type="entry name" value="CRISPR-assoc_Cas3_HD"/>
</dbReference>
<dbReference type="InterPro" id="IPR054712">
    <property type="entry name" value="Cas3-like_dom"/>
</dbReference>
<evidence type="ECO:0000259" key="10">
    <source>
        <dbReference type="PROSITE" id="PS51192"/>
    </source>
</evidence>
<sequence>MLKPSLIDGYASFFKEITSYCPYPYQEKVFSLLDRGKSVVLRAPTGSGKTLSVIMPYLYLRKNNEKMADRIIYALPMRALAFDLYNSTIQTAEKAGFCVVEDPEKRSGEDRDSEICITIQTGELQNDHFFEGDIIFTTIDQLLSGYLTLPVSLPDRLGNINIGAIIGSLIVFDEVHLMEFQRSFLTATEMMNRFEGLAQFFVMTATLTEPTQKWLAKQIKAEPITCSINELKSVPGYEKRSRVYSFENSPISSDTVIKNHRQKTLVICNRVDKAQQIYSELKEKLINADTKIALLHSRFFKRDRSEIEKNLQLWFGKRSEDVNAILVSTQVVEAGIDISCNTMHTELAPANSLIQRAGRCARYSGTGNVFIHEIEDPSNPLPYPKNEVDATRKEIKNFREKELDPDFEKDLVERVHAPLDDSRLIDSLQNRRGEVNEAMDHGHSSSIQKLIREVDSVNIILTPNPHSENLEISWPEMLSVPRSTLYKLKKKGADDWIFKIPIFSDDEEFKGVKWEKVESVRDISWLVALNPKFARYSQEVGLIFGEEGTRCIILNKKSPYKSYKYSCESFQEHTHRVIAEARSLIPLSDKGIMKLSKKMRLDRNHSIEKMILLACALHDTGKLSVRWQGAMNRWQGISNPNAEQFIKGLPLAHTTYDPVKDWIRMQELKIQKGPHAAEGAYAVFTMIFKGSQTMLGDGDDTQNMAIGIMAAIARHHGPRTSNLQPFELIPQAKNVLNDAMKTLEIDLGDMEISETPNKDVIDSFRQYLKISEIDNGIFLYWLSVRIIRLADQRATSKIGA</sequence>
<evidence type="ECO:0000256" key="2">
    <source>
        <dbReference type="ARBA" id="ARBA00009046"/>
    </source>
</evidence>
<proteinExistence type="inferred from homology"/>
<dbReference type="InterPro" id="IPR011545">
    <property type="entry name" value="DEAD/DEAH_box_helicase_dom"/>
</dbReference>
<dbReference type="InterPro" id="IPR050079">
    <property type="entry name" value="DEAD_box_RNA_helicase"/>
</dbReference>
<dbReference type="GO" id="GO:0005829">
    <property type="term" value="C:cytosol"/>
    <property type="evidence" value="ECO:0007669"/>
    <property type="project" value="TreeGrafter"/>
</dbReference>
<dbReference type="AlphaFoldDB" id="F4BVL5"/>
<dbReference type="PROSITE" id="PS51643">
    <property type="entry name" value="HD_CAS3"/>
    <property type="match status" value="1"/>
</dbReference>
<gene>
    <name evidence="13" type="primary">cas3</name>
    <name evidence="13" type="ordered locus">MCON_3379</name>
</gene>
<dbReference type="Pfam" id="PF18019">
    <property type="entry name" value="Cas3_HD"/>
    <property type="match status" value="1"/>
</dbReference>
<dbReference type="InterPro" id="IPR038257">
    <property type="entry name" value="CRISPR-assoc_Cas3_HD_sf"/>
</dbReference>
<dbReference type="Proteomes" id="UP000007807">
    <property type="component" value="Chromosome"/>
</dbReference>
<evidence type="ECO:0000256" key="7">
    <source>
        <dbReference type="ARBA" id="ARBA00022806"/>
    </source>
</evidence>
<evidence type="ECO:0000256" key="8">
    <source>
        <dbReference type="ARBA" id="ARBA00022840"/>
    </source>
</evidence>
<dbReference type="Gene3D" id="1.10.3210.30">
    <property type="match status" value="1"/>
</dbReference>
<dbReference type="Gene3D" id="3.40.50.300">
    <property type="entry name" value="P-loop containing nucleotide triphosphate hydrolases"/>
    <property type="match status" value="2"/>
</dbReference>
<evidence type="ECO:0000256" key="3">
    <source>
        <dbReference type="ARBA" id="ARBA00022722"/>
    </source>
</evidence>
<dbReference type="EMBL" id="CP002565">
    <property type="protein sequence ID" value="AEB69628.1"/>
    <property type="molecule type" value="Genomic_DNA"/>
</dbReference>
<evidence type="ECO:0000256" key="1">
    <source>
        <dbReference type="ARBA" id="ARBA00006847"/>
    </source>
</evidence>
<feature type="domain" description="HD Cas3-type" evidence="12">
    <location>
        <begin position="563"/>
        <end position="794"/>
    </location>
</feature>
<dbReference type="GO" id="GO:0046872">
    <property type="term" value="F:metal ion binding"/>
    <property type="evidence" value="ECO:0007669"/>
    <property type="project" value="UniProtKB-KW"/>
</dbReference>
<comment type="similarity">
    <text evidence="2">In the central section; belongs to the CRISPR-associated helicase Cas3 family.</text>
</comment>
<keyword evidence="4" id="KW-0479">Metal-binding</keyword>
<name>F4BVL5_METSG</name>
<accession>F4BVL5</accession>
<dbReference type="Pfam" id="PF00270">
    <property type="entry name" value="DEAD"/>
    <property type="match status" value="1"/>
</dbReference>
<feature type="domain" description="Helicase C-terminal" evidence="11">
    <location>
        <begin position="252"/>
        <end position="406"/>
    </location>
</feature>
<dbReference type="GO" id="GO:0140097">
    <property type="term" value="F:catalytic activity, acting on DNA"/>
    <property type="evidence" value="ECO:0007669"/>
    <property type="project" value="UniProtKB-ARBA"/>
</dbReference>
<dbReference type="HOGENOM" id="CLU_367100_0_0_2"/>
<comment type="similarity">
    <text evidence="1">In the N-terminal section; belongs to the CRISPR-associated nuclease Cas3-HD family.</text>
</comment>
<reference evidence="13 14" key="1">
    <citation type="journal article" date="2011" name="J. Bacteriol.">
        <title>Complete genome sequence of Methanosaeta concilii, a specialist in aceticlastic methanogenesis.</title>
        <authorList>
            <person name="Barber R.D."/>
            <person name="Zhang L."/>
            <person name="Harnack M."/>
            <person name="Olson M.V."/>
            <person name="Kaul R."/>
            <person name="Ingram-Smith C."/>
            <person name="Smith K.S."/>
        </authorList>
    </citation>
    <scope>NUCLEOTIDE SEQUENCE [LARGE SCALE GENOMIC DNA]</scope>
    <source>
        <strain evidence="14">ATCC 5969 / DSM 3671 / JCM 10134 / NBRC 103675 / OCM 69 / GP-6</strain>
    </source>
</reference>
<dbReference type="GO" id="GO:0051607">
    <property type="term" value="P:defense response to virus"/>
    <property type="evidence" value="ECO:0007669"/>
    <property type="project" value="UniProtKB-KW"/>
</dbReference>
<dbReference type="PANTHER" id="PTHR47959:SF16">
    <property type="entry name" value="CRISPR-ASSOCIATED NUCLEASE_HELICASE CAS3-RELATED"/>
    <property type="match status" value="1"/>
</dbReference>
<keyword evidence="9" id="KW-0051">Antiviral defense</keyword>
<dbReference type="KEGG" id="mcj:MCON_3379"/>
<evidence type="ECO:0000256" key="4">
    <source>
        <dbReference type="ARBA" id="ARBA00022723"/>
    </source>
</evidence>
<keyword evidence="8" id="KW-0067">ATP-binding</keyword>
<evidence type="ECO:0000313" key="14">
    <source>
        <dbReference type="Proteomes" id="UP000007807"/>
    </source>
</evidence>
<organism evidence="13 14">
    <name type="scientific">Methanothrix soehngenii (strain ATCC 5969 / DSM 3671 / JCM 10134 / NBRC 103675 / OCM 69 / GP-6)</name>
    <name type="common">Methanosaeta concilii</name>
    <dbReference type="NCBI Taxonomy" id="990316"/>
    <lineage>
        <taxon>Archaea</taxon>
        <taxon>Methanobacteriati</taxon>
        <taxon>Methanobacteriota</taxon>
        <taxon>Stenosarchaea group</taxon>
        <taxon>Methanomicrobia</taxon>
        <taxon>Methanotrichales</taxon>
        <taxon>Methanotrichaceae</taxon>
        <taxon>Methanothrix</taxon>
    </lineage>
</organism>
<dbReference type="InterPro" id="IPR006474">
    <property type="entry name" value="Helicase_Cas3_CRISPR-ass_core"/>
</dbReference>
<evidence type="ECO:0000313" key="13">
    <source>
        <dbReference type="EMBL" id="AEB69628.1"/>
    </source>
</evidence>
<dbReference type="InParanoid" id="F4BVL5"/>
<dbReference type="SMART" id="SM00490">
    <property type="entry name" value="HELICc"/>
    <property type="match status" value="1"/>
</dbReference>
<keyword evidence="14" id="KW-1185">Reference proteome</keyword>
<keyword evidence="3" id="KW-0540">Nuclease</keyword>
<evidence type="ECO:0000256" key="5">
    <source>
        <dbReference type="ARBA" id="ARBA00022741"/>
    </source>
</evidence>
<dbReference type="Pfam" id="PF22590">
    <property type="entry name" value="Cas3-like_C_2"/>
    <property type="match status" value="1"/>
</dbReference>
<dbReference type="GO" id="GO:0016787">
    <property type="term" value="F:hydrolase activity"/>
    <property type="evidence" value="ECO:0007669"/>
    <property type="project" value="UniProtKB-KW"/>
</dbReference>
<dbReference type="GO" id="GO:0003724">
    <property type="term" value="F:RNA helicase activity"/>
    <property type="evidence" value="ECO:0007669"/>
    <property type="project" value="TreeGrafter"/>
</dbReference>
<dbReference type="GO" id="GO:0005524">
    <property type="term" value="F:ATP binding"/>
    <property type="evidence" value="ECO:0007669"/>
    <property type="project" value="UniProtKB-KW"/>
</dbReference>
<keyword evidence="7" id="KW-0347">Helicase</keyword>
<evidence type="ECO:0000256" key="6">
    <source>
        <dbReference type="ARBA" id="ARBA00022801"/>
    </source>
</evidence>
<evidence type="ECO:0000259" key="12">
    <source>
        <dbReference type="PROSITE" id="PS51643"/>
    </source>
</evidence>
<dbReference type="NCBIfam" id="TIGR01587">
    <property type="entry name" value="cas3_core"/>
    <property type="match status" value="1"/>
</dbReference>
<dbReference type="GO" id="GO:0003676">
    <property type="term" value="F:nucleic acid binding"/>
    <property type="evidence" value="ECO:0007669"/>
    <property type="project" value="InterPro"/>
</dbReference>
<dbReference type="STRING" id="990316.MCON_3379"/>
<dbReference type="InterPro" id="IPR027417">
    <property type="entry name" value="P-loop_NTPase"/>
</dbReference>